<evidence type="ECO:0000313" key="2">
    <source>
        <dbReference type="Proteomes" id="UP000054166"/>
    </source>
</evidence>
<evidence type="ECO:0000313" key="1">
    <source>
        <dbReference type="EMBL" id="KIM72403.1"/>
    </source>
</evidence>
<dbReference type="Proteomes" id="UP000054166">
    <property type="component" value="Unassembled WGS sequence"/>
</dbReference>
<name>A0A0C3AF30_PILCF</name>
<protein>
    <submittedName>
        <fullName evidence="1">Uncharacterized protein</fullName>
    </submittedName>
</protein>
<dbReference type="EMBL" id="KN833134">
    <property type="protein sequence ID" value="KIM72403.1"/>
    <property type="molecule type" value="Genomic_DNA"/>
</dbReference>
<reference evidence="1 2" key="1">
    <citation type="submission" date="2014-04" db="EMBL/GenBank/DDBJ databases">
        <authorList>
            <consortium name="DOE Joint Genome Institute"/>
            <person name="Kuo A."/>
            <person name="Tarkka M."/>
            <person name="Buscot F."/>
            <person name="Kohler A."/>
            <person name="Nagy L.G."/>
            <person name="Floudas D."/>
            <person name="Copeland A."/>
            <person name="Barry K.W."/>
            <person name="Cichocki N."/>
            <person name="Veneault-Fourrey C."/>
            <person name="LaButti K."/>
            <person name="Lindquist E.A."/>
            <person name="Lipzen A."/>
            <person name="Lundell T."/>
            <person name="Morin E."/>
            <person name="Murat C."/>
            <person name="Sun H."/>
            <person name="Tunlid A."/>
            <person name="Henrissat B."/>
            <person name="Grigoriev I.V."/>
            <person name="Hibbett D.S."/>
            <person name="Martin F."/>
            <person name="Nordberg H.P."/>
            <person name="Cantor M.N."/>
            <person name="Hua S.X."/>
        </authorList>
    </citation>
    <scope>NUCLEOTIDE SEQUENCE [LARGE SCALE GENOMIC DNA]</scope>
    <source>
        <strain evidence="1 2">F 1598</strain>
    </source>
</reference>
<sequence length="77" mass="8543">MACTVVGEEEGVMAYASKQADMWWSLWSTFKHMLWSSHEFTQLGIGADSDILDLTDTIAVDLLQLPEEPPSGKEPLS</sequence>
<keyword evidence="2" id="KW-1185">Reference proteome</keyword>
<reference evidence="2" key="2">
    <citation type="submission" date="2015-01" db="EMBL/GenBank/DDBJ databases">
        <title>Evolutionary Origins and Diversification of the Mycorrhizal Mutualists.</title>
        <authorList>
            <consortium name="DOE Joint Genome Institute"/>
            <consortium name="Mycorrhizal Genomics Consortium"/>
            <person name="Kohler A."/>
            <person name="Kuo A."/>
            <person name="Nagy L.G."/>
            <person name="Floudas D."/>
            <person name="Copeland A."/>
            <person name="Barry K.W."/>
            <person name="Cichocki N."/>
            <person name="Veneault-Fourrey C."/>
            <person name="LaButti K."/>
            <person name="Lindquist E.A."/>
            <person name="Lipzen A."/>
            <person name="Lundell T."/>
            <person name="Morin E."/>
            <person name="Murat C."/>
            <person name="Riley R."/>
            <person name="Ohm R."/>
            <person name="Sun H."/>
            <person name="Tunlid A."/>
            <person name="Henrissat B."/>
            <person name="Grigoriev I.V."/>
            <person name="Hibbett D.S."/>
            <person name="Martin F."/>
        </authorList>
    </citation>
    <scope>NUCLEOTIDE SEQUENCE [LARGE SCALE GENOMIC DNA]</scope>
    <source>
        <strain evidence="2">F 1598</strain>
    </source>
</reference>
<proteinExistence type="predicted"/>
<dbReference type="InParanoid" id="A0A0C3AF30"/>
<dbReference type="HOGENOM" id="CLU_2638962_0_0_1"/>
<accession>A0A0C3AF30</accession>
<dbReference type="AlphaFoldDB" id="A0A0C3AF30"/>
<gene>
    <name evidence="1" type="ORF">PILCRDRAFT_16155</name>
</gene>
<organism evidence="1 2">
    <name type="scientific">Piloderma croceum (strain F 1598)</name>
    <dbReference type="NCBI Taxonomy" id="765440"/>
    <lineage>
        <taxon>Eukaryota</taxon>
        <taxon>Fungi</taxon>
        <taxon>Dikarya</taxon>
        <taxon>Basidiomycota</taxon>
        <taxon>Agaricomycotina</taxon>
        <taxon>Agaricomycetes</taxon>
        <taxon>Agaricomycetidae</taxon>
        <taxon>Atheliales</taxon>
        <taxon>Atheliaceae</taxon>
        <taxon>Piloderma</taxon>
    </lineage>
</organism>